<dbReference type="EMBL" id="FTOR01000001">
    <property type="protein sequence ID" value="SIS80269.1"/>
    <property type="molecule type" value="Genomic_DNA"/>
</dbReference>
<name>A0A173MR67_9BACT</name>
<keyword evidence="8" id="KW-1185">Reference proteome</keyword>
<dbReference type="Gene3D" id="1.10.600.10">
    <property type="entry name" value="Farnesyl Diphosphate Synthase"/>
    <property type="match status" value="1"/>
</dbReference>
<dbReference type="GO" id="GO:0004659">
    <property type="term" value="F:prenyltransferase activity"/>
    <property type="evidence" value="ECO:0007669"/>
    <property type="project" value="InterPro"/>
</dbReference>
<proteinExistence type="inferred from homology"/>
<keyword evidence="4" id="KW-0479">Metal-binding</keyword>
<keyword evidence="3 6" id="KW-0808">Transferase</keyword>
<dbReference type="PANTHER" id="PTHR12001:SF69">
    <property type="entry name" value="ALL TRANS-POLYPRENYL-DIPHOSPHATE SYNTHASE PDSS1"/>
    <property type="match status" value="1"/>
</dbReference>
<dbReference type="CDD" id="cd00685">
    <property type="entry name" value="Trans_IPPS_HT"/>
    <property type="match status" value="1"/>
</dbReference>
<organism evidence="7 8">
    <name type="scientific">Filimonas lacunae</name>
    <dbReference type="NCBI Taxonomy" id="477680"/>
    <lineage>
        <taxon>Bacteria</taxon>
        <taxon>Pseudomonadati</taxon>
        <taxon>Bacteroidota</taxon>
        <taxon>Chitinophagia</taxon>
        <taxon>Chitinophagales</taxon>
        <taxon>Chitinophagaceae</taxon>
        <taxon>Filimonas</taxon>
    </lineage>
</organism>
<dbReference type="InterPro" id="IPR008949">
    <property type="entry name" value="Isoprenoid_synthase_dom_sf"/>
</dbReference>
<dbReference type="KEGG" id="fln:FLA_5924"/>
<sequence length="320" mass="36383">MQLTRTLLEQELLRFEEYYQQRLSNNVGLLNSVLQYLEKQKGKQMRPMFVLLCAKLGGGINEQSYRAALLVEMLHTASLVHDDMVDDSMLRRNAFSVNALWKNRIAVLTGDYLFSDGLVLSLSNRDEEILRTYSNAIRQMIEAELLQMVKSKKIQVNEQAYYELINAKTASFLAAACAAGARSSFTDEELIKTIHLFGEKAGMAFQLKDDLFDYGNAAIGKPVGNDIKERKITLPLIYTLNTCSAATRKKLMHILQHHNTNKDKVDEVVAEVVKAGGMDYAERKMYAYRDEALALLYTFPVSDTRAALEEMVRYTTDRSY</sequence>
<dbReference type="GO" id="GO:0008299">
    <property type="term" value="P:isoprenoid biosynthetic process"/>
    <property type="evidence" value="ECO:0007669"/>
    <property type="project" value="InterPro"/>
</dbReference>
<dbReference type="SFLD" id="SFLDS00005">
    <property type="entry name" value="Isoprenoid_Synthase_Type_I"/>
    <property type="match status" value="1"/>
</dbReference>
<gene>
    <name evidence="7" type="ORF">SAMN05421788_1011304</name>
</gene>
<evidence type="ECO:0000313" key="8">
    <source>
        <dbReference type="Proteomes" id="UP000186917"/>
    </source>
</evidence>
<evidence type="ECO:0000256" key="5">
    <source>
        <dbReference type="ARBA" id="ARBA00022842"/>
    </source>
</evidence>
<evidence type="ECO:0000313" key="7">
    <source>
        <dbReference type="EMBL" id="SIS80269.1"/>
    </source>
</evidence>
<protein>
    <submittedName>
        <fullName evidence="7">Octaprenyl-diphosphate synthase</fullName>
    </submittedName>
</protein>
<dbReference type="AlphaFoldDB" id="A0A173MR67"/>
<evidence type="ECO:0000256" key="1">
    <source>
        <dbReference type="ARBA" id="ARBA00001946"/>
    </source>
</evidence>
<dbReference type="OrthoDB" id="9805316at2"/>
<comment type="cofactor">
    <cofactor evidence="1">
        <name>Mg(2+)</name>
        <dbReference type="ChEBI" id="CHEBI:18420"/>
    </cofactor>
</comment>
<dbReference type="InterPro" id="IPR000092">
    <property type="entry name" value="Polyprenyl_synt"/>
</dbReference>
<comment type="similarity">
    <text evidence="2 6">Belongs to the FPP/GGPP synthase family.</text>
</comment>
<dbReference type="Proteomes" id="UP000186917">
    <property type="component" value="Unassembled WGS sequence"/>
</dbReference>
<evidence type="ECO:0000256" key="4">
    <source>
        <dbReference type="ARBA" id="ARBA00022723"/>
    </source>
</evidence>
<evidence type="ECO:0000256" key="3">
    <source>
        <dbReference type="ARBA" id="ARBA00022679"/>
    </source>
</evidence>
<dbReference type="Pfam" id="PF00348">
    <property type="entry name" value="polyprenyl_synt"/>
    <property type="match status" value="1"/>
</dbReference>
<dbReference type="PANTHER" id="PTHR12001">
    <property type="entry name" value="GERANYLGERANYL PYROPHOSPHATE SYNTHASE"/>
    <property type="match status" value="1"/>
</dbReference>
<dbReference type="STRING" id="477680.SAMN05421788_1011304"/>
<evidence type="ECO:0000256" key="6">
    <source>
        <dbReference type="RuleBase" id="RU004466"/>
    </source>
</evidence>
<reference evidence="8" key="1">
    <citation type="submission" date="2017-01" db="EMBL/GenBank/DDBJ databases">
        <authorList>
            <person name="Varghese N."/>
            <person name="Submissions S."/>
        </authorList>
    </citation>
    <scope>NUCLEOTIDE SEQUENCE [LARGE SCALE GENOMIC DNA]</scope>
    <source>
        <strain evidence="8">DSM 21054</strain>
    </source>
</reference>
<dbReference type="SUPFAM" id="SSF48576">
    <property type="entry name" value="Terpenoid synthases"/>
    <property type="match status" value="1"/>
</dbReference>
<dbReference type="RefSeq" id="WP_076376776.1">
    <property type="nucleotide sequence ID" value="NZ_AP017422.1"/>
</dbReference>
<accession>A0A173MR67</accession>
<keyword evidence="5" id="KW-0460">Magnesium</keyword>
<dbReference type="GO" id="GO:0046872">
    <property type="term" value="F:metal ion binding"/>
    <property type="evidence" value="ECO:0007669"/>
    <property type="project" value="UniProtKB-KW"/>
</dbReference>
<evidence type="ECO:0000256" key="2">
    <source>
        <dbReference type="ARBA" id="ARBA00006706"/>
    </source>
</evidence>